<dbReference type="SUPFAM" id="SSF51011">
    <property type="entry name" value="Glycosyl hydrolase domain"/>
    <property type="match status" value="1"/>
</dbReference>
<reference evidence="7" key="1">
    <citation type="journal article" date="2021" name="PeerJ">
        <title>Extensive microbial diversity within the chicken gut microbiome revealed by metagenomics and culture.</title>
        <authorList>
            <person name="Gilroy R."/>
            <person name="Ravi A."/>
            <person name="Getino M."/>
            <person name="Pursley I."/>
            <person name="Horton D.L."/>
            <person name="Alikhan N.F."/>
            <person name="Baker D."/>
            <person name="Gharbi K."/>
            <person name="Hall N."/>
            <person name="Watson M."/>
            <person name="Adriaenssens E.M."/>
            <person name="Foster-Nyarko E."/>
            <person name="Jarju S."/>
            <person name="Secka A."/>
            <person name="Antonio M."/>
            <person name="Oren A."/>
            <person name="Chaudhuri R.R."/>
            <person name="La Ragione R."/>
            <person name="Hildebrand F."/>
            <person name="Pallen M.J."/>
        </authorList>
    </citation>
    <scope>NUCLEOTIDE SEQUENCE</scope>
    <source>
        <strain evidence="7">1282</strain>
    </source>
</reference>
<dbReference type="Pfam" id="PF16499">
    <property type="entry name" value="Melibiase_2"/>
    <property type="match status" value="1"/>
</dbReference>
<evidence type="ECO:0000259" key="6">
    <source>
        <dbReference type="Pfam" id="PF17801"/>
    </source>
</evidence>
<gene>
    <name evidence="7" type="ORF">H9838_07115</name>
</gene>
<dbReference type="SUPFAM" id="SSF51445">
    <property type="entry name" value="(Trans)glycosidases"/>
    <property type="match status" value="1"/>
</dbReference>
<feature type="domain" description="Alpha galactosidase C-terminal" evidence="6">
    <location>
        <begin position="372"/>
        <end position="438"/>
    </location>
</feature>
<dbReference type="CDD" id="cd14792">
    <property type="entry name" value="GH27"/>
    <property type="match status" value="1"/>
</dbReference>
<keyword evidence="3 5" id="KW-0378">Hydrolase</keyword>
<dbReference type="InterPro" id="IPR041233">
    <property type="entry name" value="Melibiase_C"/>
</dbReference>
<reference evidence="7" key="2">
    <citation type="submission" date="2021-04" db="EMBL/GenBank/DDBJ databases">
        <authorList>
            <person name="Gilroy R."/>
        </authorList>
    </citation>
    <scope>NUCLEOTIDE SEQUENCE</scope>
    <source>
        <strain evidence="7">1282</strain>
    </source>
</reference>
<keyword evidence="5" id="KW-1015">Disulfide bond</keyword>
<evidence type="ECO:0000256" key="2">
    <source>
        <dbReference type="ARBA" id="ARBA00022729"/>
    </source>
</evidence>
<dbReference type="Gene3D" id="2.60.40.1180">
    <property type="entry name" value="Golgi alpha-mannosidase II"/>
    <property type="match status" value="1"/>
</dbReference>
<dbReference type="InterPro" id="IPR013780">
    <property type="entry name" value="Glyco_hydro_b"/>
</dbReference>
<evidence type="ECO:0000256" key="3">
    <source>
        <dbReference type="ARBA" id="ARBA00022801"/>
    </source>
</evidence>
<dbReference type="GO" id="GO:0004557">
    <property type="term" value="F:alpha-galactosidase activity"/>
    <property type="evidence" value="ECO:0007669"/>
    <property type="project" value="UniProtKB-EC"/>
</dbReference>
<dbReference type="PANTHER" id="PTHR11452:SF42">
    <property type="entry name" value="ALPHA-GALACTOSIDASE"/>
    <property type="match status" value="1"/>
</dbReference>
<keyword evidence="4 5" id="KW-0326">Glycosidase</keyword>
<dbReference type="Gene3D" id="3.20.20.70">
    <property type="entry name" value="Aldolase class I"/>
    <property type="match status" value="1"/>
</dbReference>
<dbReference type="PRINTS" id="PR00740">
    <property type="entry name" value="GLHYDRLASE27"/>
</dbReference>
<protein>
    <recommendedName>
        <fullName evidence="5">Alpha-galactosidase</fullName>
        <ecNumber evidence="5">3.2.1.22</ecNumber>
    </recommendedName>
    <alternativeName>
        <fullName evidence="5">Melibiase</fullName>
    </alternativeName>
</protein>
<accession>A0A9D1YDP8</accession>
<evidence type="ECO:0000313" key="8">
    <source>
        <dbReference type="Proteomes" id="UP000823915"/>
    </source>
</evidence>
<comment type="similarity">
    <text evidence="1 5">Belongs to the glycosyl hydrolase 27 family.</text>
</comment>
<dbReference type="InterPro" id="IPR002241">
    <property type="entry name" value="Glyco_hydro_27"/>
</dbReference>
<dbReference type="AlphaFoldDB" id="A0A9D1YDP8"/>
<dbReference type="InterPro" id="IPR013785">
    <property type="entry name" value="Aldolase_TIM"/>
</dbReference>
<dbReference type="GO" id="GO:0005975">
    <property type="term" value="P:carbohydrate metabolic process"/>
    <property type="evidence" value="ECO:0007669"/>
    <property type="project" value="InterPro"/>
</dbReference>
<sequence length="448" mass="51422">MNKNEIALTPPMGWNSWDCYGPGVTEEQLLGNAQYMADHLKEFGWEYVVCDIQWSEPNAGKESPYYVPFAWLTMDEYGRLLPAPERFPSAGEGKGFGPIAQKIHDLGLKFGIHIMRGVPRLAVHKHLPVLGTDTTCDKIAAANSICRWNTDMYGIDPAKPGAQAYYDSIFQLYASWGVDFVKVDDICNTNAYPDAPYSAEKEIEMIRKAIDKCGRPMVLSLSPGPAVIEKAWHLRKHANMWRITDDFWDRWDLLKNMFERCEVWERQVSPGCWPDCDMLPLGRIRLHLRGYQGPLGYEQGGDWTELTKDEQITMMSLWCMFRSPLMMGGEMRENDEFTLSLLTNKEILRMHRQGEEPHQVRRSDRSCVWKSRDWEDGSTYVALFNLRDKPAEVSAYFDELELTGKYAVRDLWNHRDLGEEEEGLAASLPAHGAGVYRLKWVAFEEAAQ</sequence>
<dbReference type="Pfam" id="PF17801">
    <property type="entry name" value="Melibiase_C"/>
    <property type="match status" value="1"/>
</dbReference>
<dbReference type="EMBL" id="DXDU01000115">
    <property type="protein sequence ID" value="HIY26924.1"/>
    <property type="molecule type" value="Genomic_DNA"/>
</dbReference>
<comment type="caution">
    <text evidence="7">The sequence shown here is derived from an EMBL/GenBank/DDBJ whole genome shotgun (WGS) entry which is preliminary data.</text>
</comment>
<evidence type="ECO:0000256" key="1">
    <source>
        <dbReference type="ARBA" id="ARBA00009743"/>
    </source>
</evidence>
<evidence type="ECO:0000313" key="7">
    <source>
        <dbReference type="EMBL" id="HIY26924.1"/>
    </source>
</evidence>
<organism evidence="7 8">
    <name type="scientific">Candidatus Acutalibacter pullistercoris</name>
    <dbReference type="NCBI Taxonomy" id="2838418"/>
    <lineage>
        <taxon>Bacteria</taxon>
        <taxon>Bacillati</taxon>
        <taxon>Bacillota</taxon>
        <taxon>Clostridia</taxon>
        <taxon>Eubacteriales</taxon>
        <taxon>Acutalibacteraceae</taxon>
        <taxon>Acutalibacter</taxon>
    </lineage>
</organism>
<evidence type="ECO:0000256" key="4">
    <source>
        <dbReference type="ARBA" id="ARBA00023295"/>
    </source>
</evidence>
<proteinExistence type="inferred from homology"/>
<dbReference type="EC" id="3.2.1.22" evidence="5"/>
<comment type="catalytic activity">
    <reaction evidence="5">
        <text>Hydrolysis of terminal, non-reducing alpha-D-galactose residues in alpha-D-galactosides, including galactose oligosaccharides, galactomannans and galactolipids.</text>
        <dbReference type="EC" id="3.2.1.22"/>
    </reaction>
</comment>
<dbReference type="InterPro" id="IPR017853">
    <property type="entry name" value="GH"/>
</dbReference>
<dbReference type="Proteomes" id="UP000823915">
    <property type="component" value="Unassembled WGS sequence"/>
</dbReference>
<evidence type="ECO:0000256" key="5">
    <source>
        <dbReference type="RuleBase" id="RU361168"/>
    </source>
</evidence>
<dbReference type="PANTHER" id="PTHR11452">
    <property type="entry name" value="ALPHA-GALACTOSIDASE/ALPHA-N-ACETYLGALACTOSAMINIDASE"/>
    <property type="match status" value="1"/>
</dbReference>
<keyword evidence="2" id="KW-0732">Signal</keyword>
<name>A0A9D1YDP8_9FIRM</name>